<evidence type="ECO:0000313" key="1">
    <source>
        <dbReference type="EMBL" id="TCL58579.1"/>
    </source>
</evidence>
<dbReference type="AlphaFoldDB" id="A0A4R1R003"/>
<reference evidence="1 2" key="1">
    <citation type="submission" date="2019-03" db="EMBL/GenBank/DDBJ databases">
        <title>Genomic Encyclopedia of Type Strains, Phase IV (KMG-IV): sequencing the most valuable type-strain genomes for metagenomic binning, comparative biology and taxonomic classification.</title>
        <authorList>
            <person name="Goeker M."/>
        </authorList>
    </citation>
    <scope>NUCLEOTIDE SEQUENCE [LARGE SCALE GENOMIC DNA]</scope>
    <source>
        <strain evidence="1 2">DSM 100556</strain>
    </source>
</reference>
<dbReference type="Proteomes" id="UP000295718">
    <property type="component" value="Unassembled WGS sequence"/>
</dbReference>
<dbReference type="Pfam" id="PF06838">
    <property type="entry name" value="Met_gamma_lyase"/>
    <property type="match status" value="1"/>
</dbReference>
<dbReference type="SUPFAM" id="SSF53383">
    <property type="entry name" value="PLP-dependent transferases"/>
    <property type="match status" value="1"/>
</dbReference>
<protein>
    <submittedName>
        <fullName evidence="1">Cystathionine beta-lyase family protein involved in aluminum resistance</fullName>
    </submittedName>
</protein>
<accession>A0A4R1R003</accession>
<dbReference type="GO" id="GO:0016829">
    <property type="term" value="F:lyase activity"/>
    <property type="evidence" value="ECO:0007669"/>
    <property type="project" value="UniProtKB-KW"/>
</dbReference>
<keyword evidence="1" id="KW-0456">Lyase</keyword>
<dbReference type="STRING" id="1469948.GCA_000732725_01258"/>
<dbReference type="EMBL" id="SLUO01000006">
    <property type="protein sequence ID" value="TCL58579.1"/>
    <property type="molecule type" value="Genomic_DNA"/>
</dbReference>
<name>A0A4R1R003_9FIRM</name>
<evidence type="ECO:0000313" key="2">
    <source>
        <dbReference type="Proteomes" id="UP000295718"/>
    </source>
</evidence>
<dbReference type="Gene3D" id="3.40.640.10">
    <property type="entry name" value="Type I PLP-dependent aspartate aminotransferase-like (Major domain)"/>
    <property type="match status" value="1"/>
</dbReference>
<dbReference type="OrthoDB" id="9764766at2"/>
<dbReference type="Gene3D" id="3.90.1150.60">
    <property type="entry name" value="Methioning gamme-lyase, C-terminal domain"/>
    <property type="match status" value="1"/>
</dbReference>
<dbReference type="RefSeq" id="WP_081905894.1">
    <property type="nucleotide sequence ID" value="NZ_JPNB01000001.1"/>
</dbReference>
<keyword evidence="2" id="KW-1185">Reference proteome</keyword>
<dbReference type="InterPro" id="IPR009651">
    <property type="entry name" value="Met_g_lyase_put"/>
</dbReference>
<dbReference type="PANTHER" id="PTHR46658:SF1">
    <property type="entry name" value="CYS OR MET METABOLISM PYRIDOXAL-PHOSPHATE-DEPENDENT ENZYME"/>
    <property type="match status" value="1"/>
</dbReference>
<gene>
    <name evidence="1" type="ORF">EDD76_106232</name>
</gene>
<proteinExistence type="predicted"/>
<comment type="caution">
    <text evidence="1">The sequence shown here is derived from an EMBL/GenBank/DDBJ whole genome shotgun (WGS) entry which is preliminary data.</text>
</comment>
<dbReference type="PANTHER" id="PTHR46658">
    <property type="entry name" value="CYS OR MET METABOLISM PYRIDOXAL-PHOSPHATE-DEPENDENT ENZYME"/>
    <property type="match status" value="1"/>
</dbReference>
<sequence length="476" mass="51687">MSENIELPKNNVLQSNDVLESNDTLKSNDTFKSSDILNRKELSGNKEIYRTLGISEEVYSFGEKVWEELSGRFAEIDRIAEYNQLKVLSAMQEAKVSEACLLGTTGYGYNDLGRDTLETVYAKLFHAQDALVRPQITCGTHALALALMSNLRPGEELLSPVGKPYDTLEEVIGIRPSRGSLAEYGVSYKQVDLLPDGTFDYENIKKAINDRTKLVTIQRSKGYQTRPTLSVERIGELISFIKNIRSDVICMVDNCYGEFVETIEPSDVGADMVIGSLIKNPGGGLAPTGGYIAGKRECVENAACRLTSPGLSKEVGASLGILPSFYQGLFLAPTVTASALKGAVFSANLYERIGFCVVPDGSESRHDIIQAVTFGSPEGVISFCKGIQSAAPVDSFVTPEPWDMPGYDSQVIMAAGAFVSGSSIELSADGPIKHPYAVYFQGGLTWPHAKFGILKTIQQLVDDGVISVEKIIQETI</sequence>
<organism evidence="1 2">
    <name type="scientific">Kineothrix alysoides</name>
    <dbReference type="NCBI Taxonomy" id="1469948"/>
    <lineage>
        <taxon>Bacteria</taxon>
        <taxon>Bacillati</taxon>
        <taxon>Bacillota</taxon>
        <taxon>Clostridia</taxon>
        <taxon>Lachnospirales</taxon>
        <taxon>Lachnospiraceae</taxon>
        <taxon>Kineothrix</taxon>
    </lineage>
</organism>
<dbReference type="InterPro" id="IPR015421">
    <property type="entry name" value="PyrdxlP-dep_Trfase_major"/>
</dbReference>
<dbReference type="InterPro" id="IPR015424">
    <property type="entry name" value="PyrdxlP-dep_Trfase"/>
</dbReference>